<dbReference type="InterPro" id="IPR029058">
    <property type="entry name" value="AB_hydrolase_fold"/>
</dbReference>
<proteinExistence type="predicted"/>
<organism evidence="2 3">
    <name type="scientific">Microbacterium allomyrinae</name>
    <dbReference type="NCBI Taxonomy" id="2830666"/>
    <lineage>
        <taxon>Bacteria</taxon>
        <taxon>Bacillati</taxon>
        <taxon>Actinomycetota</taxon>
        <taxon>Actinomycetes</taxon>
        <taxon>Micrococcales</taxon>
        <taxon>Microbacteriaceae</taxon>
        <taxon>Microbacterium</taxon>
    </lineage>
</organism>
<dbReference type="Proteomes" id="UP001139354">
    <property type="component" value="Unassembled WGS sequence"/>
</dbReference>
<comment type="caution">
    <text evidence="2">The sequence shown here is derived from an EMBL/GenBank/DDBJ whole genome shotgun (WGS) entry which is preliminary data.</text>
</comment>
<dbReference type="AlphaFoldDB" id="A0A9X1S3V7"/>
<dbReference type="Gene3D" id="3.40.50.1820">
    <property type="entry name" value="alpha/beta hydrolase"/>
    <property type="match status" value="1"/>
</dbReference>
<dbReference type="InterPro" id="IPR000639">
    <property type="entry name" value="Epox_hydrolase-like"/>
</dbReference>
<feature type="domain" description="AB hydrolase-1" evidence="1">
    <location>
        <begin position="29"/>
        <end position="127"/>
    </location>
</feature>
<name>A0A9X1S3V7_9MICO</name>
<dbReference type="InterPro" id="IPR000073">
    <property type="entry name" value="AB_hydrolase_1"/>
</dbReference>
<gene>
    <name evidence="2" type="ORF">KEC57_09360</name>
</gene>
<dbReference type="PANTHER" id="PTHR43798">
    <property type="entry name" value="MONOACYLGLYCEROL LIPASE"/>
    <property type="match status" value="1"/>
</dbReference>
<dbReference type="PANTHER" id="PTHR43798:SF33">
    <property type="entry name" value="HYDROLASE, PUTATIVE (AFU_ORTHOLOGUE AFUA_2G14860)-RELATED"/>
    <property type="match status" value="1"/>
</dbReference>
<evidence type="ECO:0000313" key="3">
    <source>
        <dbReference type="Proteomes" id="UP001139354"/>
    </source>
</evidence>
<protein>
    <submittedName>
        <fullName evidence="2">Alpha/beta fold hydrolase</fullName>
    </submittedName>
</protein>
<dbReference type="EMBL" id="JAGTTN010000002">
    <property type="protein sequence ID" value="MCC2032383.1"/>
    <property type="molecule type" value="Genomic_DNA"/>
</dbReference>
<reference evidence="2" key="1">
    <citation type="submission" date="2021-04" db="EMBL/GenBank/DDBJ databases">
        <title>Microbacterium tenobrionis sp. nov. and Microbacterium allomyrinae sp. nov., isolated from larvae of Tenobrio molitor and Allomyrina dichotoma, respectively.</title>
        <authorList>
            <person name="Lee S.D."/>
        </authorList>
    </citation>
    <scope>NUCLEOTIDE SEQUENCE</scope>
    <source>
        <strain evidence="2">BWT-G7</strain>
    </source>
</reference>
<dbReference type="RefSeq" id="WP_229384317.1">
    <property type="nucleotide sequence ID" value="NZ_JAGTTN010000002.1"/>
</dbReference>
<dbReference type="GO" id="GO:0016020">
    <property type="term" value="C:membrane"/>
    <property type="evidence" value="ECO:0007669"/>
    <property type="project" value="TreeGrafter"/>
</dbReference>
<accession>A0A9X1S3V7</accession>
<keyword evidence="2" id="KW-0378">Hydrolase</keyword>
<dbReference type="SUPFAM" id="SSF53474">
    <property type="entry name" value="alpha/beta-Hydrolases"/>
    <property type="match status" value="1"/>
</dbReference>
<dbReference type="GO" id="GO:0016787">
    <property type="term" value="F:hydrolase activity"/>
    <property type="evidence" value="ECO:0007669"/>
    <property type="project" value="UniProtKB-KW"/>
</dbReference>
<evidence type="ECO:0000259" key="1">
    <source>
        <dbReference type="Pfam" id="PF00561"/>
    </source>
</evidence>
<evidence type="ECO:0000313" key="2">
    <source>
        <dbReference type="EMBL" id="MCC2032383.1"/>
    </source>
</evidence>
<dbReference type="PRINTS" id="PR00412">
    <property type="entry name" value="EPOXHYDRLASE"/>
</dbReference>
<sequence>MSLDLPLRPIRAGELSVAYYDTGARSGEPVVLLHGFPNDVHSYVDVIPLLVDAGFRVIVPSLRGHAQTRFLNPDAVRSGQQSAPGADLMALIDALRLEQPVLAGYDWGARAACVVADPARRTPPSCRSAARVRGRDHRRCRASGRWRGTP</sequence>
<keyword evidence="3" id="KW-1185">Reference proteome</keyword>
<dbReference type="InterPro" id="IPR050266">
    <property type="entry name" value="AB_hydrolase_sf"/>
</dbReference>
<dbReference type="Pfam" id="PF00561">
    <property type="entry name" value="Abhydrolase_1"/>
    <property type="match status" value="1"/>
</dbReference>